<evidence type="ECO:0000256" key="3">
    <source>
        <dbReference type="ARBA" id="ARBA00022723"/>
    </source>
</evidence>
<accession>A0ABR4AHT6</accession>
<evidence type="ECO:0000256" key="4">
    <source>
        <dbReference type="ARBA" id="ARBA00023004"/>
    </source>
</evidence>
<evidence type="ECO:0000256" key="7">
    <source>
        <dbReference type="SAM" id="SignalP"/>
    </source>
</evidence>
<evidence type="ECO:0000256" key="6">
    <source>
        <dbReference type="SAM" id="MobiDB-lite"/>
    </source>
</evidence>
<evidence type="ECO:0000313" key="8">
    <source>
        <dbReference type="EMBL" id="KAL2045337.1"/>
    </source>
</evidence>
<comment type="similarity">
    <text evidence="2 5">Belongs to the cytochrome P450 family.</text>
</comment>
<dbReference type="PANTHER" id="PTHR47582:SF1">
    <property type="entry name" value="P450, PUTATIVE (EUROFUNG)-RELATED"/>
    <property type="match status" value="1"/>
</dbReference>
<keyword evidence="7" id="KW-0732">Signal</keyword>
<feature type="signal peptide" evidence="7">
    <location>
        <begin position="1"/>
        <end position="18"/>
    </location>
</feature>
<reference evidence="8 9" key="1">
    <citation type="submission" date="2024-09" db="EMBL/GenBank/DDBJ databases">
        <title>Rethinking Asexuality: The Enigmatic Case of Functional Sexual Genes in Lepraria (Stereocaulaceae).</title>
        <authorList>
            <person name="Doellman M."/>
            <person name="Sun Y."/>
            <person name="Barcenas-Pena A."/>
            <person name="Lumbsch H.T."/>
            <person name="Grewe F."/>
        </authorList>
    </citation>
    <scope>NUCLEOTIDE SEQUENCE [LARGE SCALE GENOMIC DNA]</scope>
    <source>
        <strain evidence="8 9">Mercado 3170</strain>
    </source>
</reference>
<dbReference type="EMBL" id="JBEFKJ010000007">
    <property type="protein sequence ID" value="KAL2045337.1"/>
    <property type="molecule type" value="Genomic_DNA"/>
</dbReference>
<keyword evidence="5" id="KW-0560">Oxidoreductase</keyword>
<evidence type="ECO:0000256" key="2">
    <source>
        <dbReference type="ARBA" id="ARBA00010617"/>
    </source>
</evidence>
<feature type="region of interest" description="Disordered" evidence="6">
    <location>
        <begin position="415"/>
        <end position="438"/>
    </location>
</feature>
<dbReference type="InterPro" id="IPR053007">
    <property type="entry name" value="CYP450_monoxygenase_sec-met"/>
</dbReference>
<evidence type="ECO:0000256" key="1">
    <source>
        <dbReference type="ARBA" id="ARBA00001971"/>
    </source>
</evidence>
<dbReference type="InterPro" id="IPR001128">
    <property type="entry name" value="Cyt_P450"/>
</dbReference>
<dbReference type="PRINTS" id="PR00465">
    <property type="entry name" value="EP450IV"/>
</dbReference>
<evidence type="ECO:0000256" key="5">
    <source>
        <dbReference type="RuleBase" id="RU000461"/>
    </source>
</evidence>
<keyword evidence="5" id="KW-0503">Monooxygenase</keyword>
<protein>
    <recommendedName>
        <fullName evidence="10">Cytochrome P450</fullName>
    </recommendedName>
</protein>
<dbReference type="PROSITE" id="PS00086">
    <property type="entry name" value="CYTOCHROME_P450"/>
    <property type="match status" value="1"/>
</dbReference>
<dbReference type="InterPro" id="IPR036396">
    <property type="entry name" value="Cyt_P450_sf"/>
</dbReference>
<sequence>MNAILFLVLLILIVISYAISGIVEARHDAREPPALPSKIPLIGHVIGLLQKKARYYAQLRHQQGAQIYSLAMPEGTKLYVVTSTKLIDAVQRQPKTLAFPPVGVKFAMSLAGSSKEANNIATDNINGEDGDYGLSMDFNKVVYPALSPGKSLEAMYSIIIPRIAASLDGLKAENSKGITIGLTQWVRHELTVTITDCVYGLGNPFRERAVEDAFWDFENDLFRIMMNLLPSVSARKGIQGRELITNAFLRYFQSGALATGSVFAQSRYANAAKHNVPLVDIARFETVTLIGTLTSTIRTVIWMLYHIYSNPSILSDCREEVPKIMTAFPMSEKNRTLQSLDITALKSNCPILGSTFQEVLRHHALGTSVRQVMHDTLLENRYLLKKGGMVLMPSVVVHSDPSLWGPSVNEFNHRRFLRPSPSANGTTSKKQQHRTPPPSAFRAFGGGTTLCPGRHFATTVTMAVTIMFVMRYELRPLEQGGRWPHITAHKTHAVAAVEQPDQEIELEVTGREGFENSDWMFRLEGSEPMLTTVAEDLA</sequence>
<keyword evidence="9" id="KW-1185">Reference proteome</keyword>
<gene>
    <name evidence="8" type="ORF">N7G274_002420</name>
</gene>
<dbReference type="Proteomes" id="UP001590950">
    <property type="component" value="Unassembled WGS sequence"/>
</dbReference>
<proteinExistence type="inferred from homology"/>
<comment type="cofactor">
    <cofactor evidence="1">
        <name>heme</name>
        <dbReference type="ChEBI" id="CHEBI:30413"/>
    </cofactor>
</comment>
<keyword evidence="5" id="KW-0349">Heme</keyword>
<dbReference type="SUPFAM" id="SSF48264">
    <property type="entry name" value="Cytochrome P450"/>
    <property type="match status" value="1"/>
</dbReference>
<keyword evidence="3 5" id="KW-0479">Metal-binding</keyword>
<evidence type="ECO:0008006" key="10">
    <source>
        <dbReference type="Google" id="ProtNLM"/>
    </source>
</evidence>
<feature type="chain" id="PRO_5045084343" description="Cytochrome P450" evidence="7">
    <location>
        <begin position="19"/>
        <end position="538"/>
    </location>
</feature>
<organism evidence="8 9">
    <name type="scientific">Stereocaulon virgatum</name>
    <dbReference type="NCBI Taxonomy" id="373712"/>
    <lineage>
        <taxon>Eukaryota</taxon>
        <taxon>Fungi</taxon>
        <taxon>Dikarya</taxon>
        <taxon>Ascomycota</taxon>
        <taxon>Pezizomycotina</taxon>
        <taxon>Lecanoromycetes</taxon>
        <taxon>OSLEUM clade</taxon>
        <taxon>Lecanoromycetidae</taxon>
        <taxon>Lecanorales</taxon>
        <taxon>Lecanorineae</taxon>
        <taxon>Stereocaulaceae</taxon>
        <taxon>Stereocaulon</taxon>
    </lineage>
</organism>
<name>A0ABR4AHT6_9LECA</name>
<dbReference type="Gene3D" id="1.10.630.10">
    <property type="entry name" value="Cytochrome P450"/>
    <property type="match status" value="1"/>
</dbReference>
<comment type="caution">
    <text evidence="8">The sequence shown here is derived from an EMBL/GenBank/DDBJ whole genome shotgun (WGS) entry which is preliminary data.</text>
</comment>
<dbReference type="CDD" id="cd11040">
    <property type="entry name" value="CYP7_CYP8-like"/>
    <property type="match status" value="1"/>
</dbReference>
<dbReference type="InterPro" id="IPR017972">
    <property type="entry name" value="Cyt_P450_CS"/>
</dbReference>
<dbReference type="Pfam" id="PF00067">
    <property type="entry name" value="p450"/>
    <property type="match status" value="1"/>
</dbReference>
<evidence type="ECO:0000313" key="9">
    <source>
        <dbReference type="Proteomes" id="UP001590950"/>
    </source>
</evidence>
<keyword evidence="4 5" id="KW-0408">Iron</keyword>
<dbReference type="PANTHER" id="PTHR47582">
    <property type="entry name" value="P450, PUTATIVE (EUROFUNG)-RELATED"/>
    <property type="match status" value="1"/>
</dbReference>
<dbReference type="InterPro" id="IPR002403">
    <property type="entry name" value="Cyt_P450_E_grp-IV"/>
</dbReference>